<dbReference type="AlphaFoldDB" id="A0A1G9X3S3"/>
<sequence>MSHQTRRTLREMTVPAAIAYVLLTVLTLLARVVCLVAALVAEVAERLADAGSTACAVARGPVLVTTAGRAGGAA</sequence>
<protein>
    <submittedName>
        <fullName evidence="2">Uncharacterized protein</fullName>
    </submittedName>
</protein>
<keyword evidence="1" id="KW-0812">Transmembrane</keyword>
<gene>
    <name evidence="2" type="ORF">SAMN04488074_12926</name>
</gene>
<evidence type="ECO:0000313" key="2">
    <source>
        <dbReference type="EMBL" id="SDM91191.1"/>
    </source>
</evidence>
<feature type="transmembrane region" description="Helical" evidence="1">
    <location>
        <begin position="12"/>
        <end position="41"/>
    </location>
</feature>
<organism evidence="2 3">
    <name type="scientific">Lentzea albidocapillata subsp. violacea</name>
    <dbReference type="NCBI Taxonomy" id="128104"/>
    <lineage>
        <taxon>Bacteria</taxon>
        <taxon>Bacillati</taxon>
        <taxon>Actinomycetota</taxon>
        <taxon>Actinomycetes</taxon>
        <taxon>Pseudonocardiales</taxon>
        <taxon>Pseudonocardiaceae</taxon>
        <taxon>Lentzea</taxon>
    </lineage>
</organism>
<name>A0A1G9X3S3_9PSEU</name>
<keyword evidence="1" id="KW-0472">Membrane</keyword>
<dbReference type="Proteomes" id="UP000199682">
    <property type="component" value="Unassembled WGS sequence"/>
</dbReference>
<dbReference type="RefSeq" id="WP_090014261.1">
    <property type="nucleotide sequence ID" value="NZ_FNET01000029.1"/>
</dbReference>
<dbReference type="EMBL" id="FNET01000029">
    <property type="protein sequence ID" value="SDM91191.1"/>
    <property type="molecule type" value="Genomic_DNA"/>
</dbReference>
<reference evidence="3" key="1">
    <citation type="submission" date="2016-10" db="EMBL/GenBank/DDBJ databases">
        <authorList>
            <person name="Varghese N."/>
            <person name="Submissions S."/>
        </authorList>
    </citation>
    <scope>NUCLEOTIDE SEQUENCE [LARGE SCALE GENOMIC DNA]</scope>
    <source>
        <strain evidence="3">DSM 44796</strain>
    </source>
</reference>
<evidence type="ECO:0000313" key="3">
    <source>
        <dbReference type="Proteomes" id="UP000199682"/>
    </source>
</evidence>
<accession>A0A1G9X3S3</accession>
<proteinExistence type="predicted"/>
<keyword evidence="1" id="KW-1133">Transmembrane helix</keyword>
<evidence type="ECO:0000256" key="1">
    <source>
        <dbReference type="SAM" id="Phobius"/>
    </source>
</evidence>